<evidence type="ECO:0000256" key="1">
    <source>
        <dbReference type="ARBA" id="ARBA00004123"/>
    </source>
</evidence>
<evidence type="ECO:0000256" key="9">
    <source>
        <dbReference type="PIRSR" id="PIRSR610347-1"/>
    </source>
</evidence>
<dbReference type="InterPro" id="IPR010347">
    <property type="entry name" value="Tdp1"/>
</dbReference>
<dbReference type="OrthoDB" id="47785at2759"/>
<evidence type="ECO:0000256" key="10">
    <source>
        <dbReference type="PIRSR" id="PIRSR610347-2"/>
    </source>
</evidence>
<dbReference type="SUPFAM" id="SSF56024">
    <property type="entry name" value="Phospholipase D/nuclease"/>
    <property type="match status" value="2"/>
</dbReference>
<keyword evidence="14" id="KW-1185">Reference proteome</keyword>
<evidence type="ECO:0000256" key="4">
    <source>
        <dbReference type="ARBA" id="ARBA00022763"/>
    </source>
</evidence>
<evidence type="ECO:0000313" key="14">
    <source>
        <dbReference type="Proteomes" id="UP000799766"/>
    </source>
</evidence>
<dbReference type="GO" id="GO:0003690">
    <property type="term" value="F:double-stranded DNA binding"/>
    <property type="evidence" value="ECO:0007669"/>
    <property type="project" value="TreeGrafter"/>
</dbReference>
<evidence type="ECO:0000256" key="5">
    <source>
        <dbReference type="ARBA" id="ARBA00022801"/>
    </source>
</evidence>
<dbReference type="Gene3D" id="3.30.870.10">
    <property type="entry name" value="Endonuclease Chain A"/>
    <property type="match status" value="2"/>
</dbReference>
<dbReference type="GO" id="GO:0006281">
    <property type="term" value="P:DNA repair"/>
    <property type="evidence" value="ECO:0007669"/>
    <property type="project" value="UniProtKB-KW"/>
</dbReference>
<evidence type="ECO:0000256" key="8">
    <source>
        <dbReference type="ARBA" id="ARBA00023242"/>
    </source>
</evidence>
<dbReference type="GO" id="GO:0004527">
    <property type="term" value="F:exonuclease activity"/>
    <property type="evidence" value="ECO:0007669"/>
    <property type="project" value="UniProtKB-KW"/>
</dbReference>
<dbReference type="EMBL" id="MU001688">
    <property type="protein sequence ID" value="KAF2455114.1"/>
    <property type="molecule type" value="Genomic_DNA"/>
</dbReference>
<organism evidence="13 14">
    <name type="scientific">Lineolata rhizophorae</name>
    <dbReference type="NCBI Taxonomy" id="578093"/>
    <lineage>
        <taxon>Eukaryota</taxon>
        <taxon>Fungi</taxon>
        <taxon>Dikarya</taxon>
        <taxon>Ascomycota</taxon>
        <taxon>Pezizomycotina</taxon>
        <taxon>Dothideomycetes</taxon>
        <taxon>Dothideomycetes incertae sedis</taxon>
        <taxon>Lineolatales</taxon>
        <taxon>Lineolataceae</taxon>
        <taxon>Lineolata</taxon>
    </lineage>
</organism>
<evidence type="ECO:0000313" key="13">
    <source>
        <dbReference type="EMBL" id="KAF2455114.1"/>
    </source>
</evidence>
<feature type="binding site" evidence="10">
    <location>
        <position position="455"/>
    </location>
    <ligand>
        <name>substrate</name>
    </ligand>
</feature>
<dbReference type="FunFam" id="3.30.870.10:FF:000038">
    <property type="entry name" value="Probable tyrosyl-DNA phosphodiesterase"/>
    <property type="match status" value="1"/>
</dbReference>
<dbReference type="GO" id="GO:0005634">
    <property type="term" value="C:nucleus"/>
    <property type="evidence" value="ECO:0007669"/>
    <property type="project" value="UniProtKB-SubCell"/>
</dbReference>
<feature type="site" description="Interaction with DNA" evidence="11">
    <location>
        <position position="479"/>
    </location>
</feature>
<dbReference type="Proteomes" id="UP000799766">
    <property type="component" value="Unassembled WGS sequence"/>
</dbReference>
<dbReference type="Pfam" id="PF06087">
    <property type="entry name" value="Tyr-DNA_phospho"/>
    <property type="match status" value="1"/>
</dbReference>
<keyword evidence="4" id="KW-0227">DNA damage</keyword>
<dbReference type="GO" id="GO:0003697">
    <property type="term" value="F:single-stranded DNA binding"/>
    <property type="evidence" value="ECO:0007669"/>
    <property type="project" value="TreeGrafter"/>
</dbReference>
<feature type="binding site" evidence="10">
    <location>
        <position position="184"/>
    </location>
    <ligand>
        <name>substrate</name>
    </ligand>
</feature>
<feature type="compositionally biased region" description="Basic and acidic residues" evidence="12">
    <location>
        <begin position="56"/>
        <end position="70"/>
    </location>
</feature>
<evidence type="ECO:0000256" key="2">
    <source>
        <dbReference type="ARBA" id="ARBA00010205"/>
    </source>
</evidence>
<evidence type="ECO:0000256" key="12">
    <source>
        <dbReference type="SAM" id="MobiDB-lite"/>
    </source>
</evidence>
<protein>
    <submittedName>
        <fullName evidence="13">Tyrosyl-DNA phosphodiesterase I</fullName>
    </submittedName>
</protein>
<evidence type="ECO:0000256" key="3">
    <source>
        <dbReference type="ARBA" id="ARBA00022722"/>
    </source>
</evidence>
<dbReference type="AlphaFoldDB" id="A0A6A6NUH7"/>
<dbReference type="GO" id="GO:0017005">
    <property type="term" value="F:3'-tyrosyl-DNA phosphodiesterase activity"/>
    <property type="evidence" value="ECO:0007669"/>
    <property type="project" value="TreeGrafter"/>
</dbReference>
<keyword evidence="8" id="KW-0539">Nucleus</keyword>
<keyword evidence="7" id="KW-0234">DNA repair</keyword>
<comment type="similarity">
    <text evidence="2">Belongs to the tyrosyl-DNA phosphodiesterase family.</text>
</comment>
<name>A0A6A6NUH7_9PEZI</name>
<reference evidence="13" key="1">
    <citation type="journal article" date="2020" name="Stud. Mycol.">
        <title>101 Dothideomycetes genomes: a test case for predicting lifestyles and emergence of pathogens.</title>
        <authorList>
            <person name="Haridas S."/>
            <person name="Albert R."/>
            <person name="Binder M."/>
            <person name="Bloem J."/>
            <person name="Labutti K."/>
            <person name="Salamov A."/>
            <person name="Andreopoulos B."/>
            <person name="Baker S."/>
            <person name="Barry K."/>
            <person name="Bills G."/>
            <person name="Bluhm B."/>
            <person name="Cannon C."/>
            <person name="Castanera R."/>
            <person name="Culley D."/>
            <person name="Daum C."/>
            <person name="Ezra D."/>
            <person name="Gonzalez J."/>
            <person name="Henrissat B."/>
            <person name="Kuo A."/>
            <person name="Liang C."/>
            <person name="Lipzen A."/>
            <person name="Lutzoni F."/>
            <person name="Magnuson J."/>
            <person name="Mondo S."/>
            <person name="Nolan M."/>
            <person name="Ohm R."/>
            <person name="Pangilinan J."/>
            <person name="Park H.-J."/>
            <person name="Ramirez L."/>
            <person name="Alfaro M."/>
            <person name="Sun H."/>
            <person name="Tritt A."/>
            <person name="Yoshinaga Y."/>
            <person name="Zwiers L.-H."/>
            <person name="Turgeon B."/>
            <person name="Goodwin S."/>
            <person name="Spatafora J."/>
            <person name="Crous P."/>
            <person name="Grigoriev I."/>
        </authorList>
    </citation>
    <scope>NUCLEOTIDE SEQUENCE</scope>
    <source>
        <strain evidence="13">ATCC 16933</strain>
    </source>
</reference>
<feature type="region of interest" description="Disordered" evidence="12">
    <location>
        <begin position="1"/>
        <end position="80"/>
    </location>
</feature>
<keyword evidence="5" id="KW-0378">Hydrolase</keyword>
<feature type="active site" description="Proton donor/acceptor" evidence="9">
    <location>
        <position position="453"/>
    </location>
</feature>
<evidence type="ECO:0000256" key="6">
    <source>
        <dbReference type="ARBA" id="ARBA00022839"/>
    </source>
</evidence>
<comment type="subcellular location">
    <subcellularLocation>
        <location evidence="1">Nucleus</location>
    </subcellularLocation>
</comment>
<evidence type="ECO:0000256" key="11">
    <source>
        <dbReference type="PIRSR" id="PIRSR610347-3"/>
    </source>
</evidence>
<keyword evidence="6" id="KW-0269">Exonuclease</keyword>
<dbReference type="PANTHER" id="PTHR12415">
    <property type="entry name" value="TYROSYL-DNA PHOSPHODIESTERASE 1"/>
    <property type="match status" value="1"/>
</dbReference>
<evidence type="ECO:0000256" key="7">
    <source>
        <dbReference type="ARBA" id="ARBA00023204"/>
    </source>
</evidence>
<feature type="active site" description="Nucleophile" evidence="9">
    <location>
        <position position="182"/>
    </location>
</feature>
<dbReference type="CDD" id="cd09194">
    <property type="entry name" value="PLDc_yTdp1_1"/>
    <property type="match status" value="1"/>
</dbReference>
<accession>A0A6A6NUH7</accession>
<dbReference type="PANTHER" id="PTHR12415:SF0">
    <property type="entry name" value="TYROSYL-DNA PHOSPHODIESTERASE 1"/>
    <property type="match status" value="1"/>
</dbReference>
<keyword evidence="3" id="KW-0540">Nuclease</keyword>
<sequence length="598" mass="66024">MEGEDEPYPRLAKRVKLEKGKDALPLASGSGSPTREQTRSPLTSLGRAVTPPPPRLKSDAGRTPRNDATRQGKAGTKVLPSPFSLNRVADLPDMCNVDAVGLRDILGDPLIRECWQFNYLFDIDYVMKALDEDVRNMVSVKIVHGSWKKEDGHRVMLEESAKRYSNVQLITAHMPEAFGTHHSKMMILLRHDDTAQIVIHTANMISQDWEGMCQAVWRSPPLPFQKNTDKQPESAIGTGHRFKTDLLGYLRAYGGRLKSLVEQLSKYDFSSVRAALVASVPTRQPMDPRKSDKGTSFGWVRLKEVLGCIPVRPGPAAEPSPASLVTQISSIASLGPTDKWFKSFTDVLSATRDPPKCLKALTTASFKKPRGSSTSPTHEIIFPTPDEIRRSLAGYVSGASIHMRLQSAAQQKQLAYMRPHLRYWAGDGAVANAVRASAAGVQGRALRRRIAPHIKTYVRFADQRKEHIDWAMVTSANLSTQAWGNFPAKEGTDVRICSYEIGVVVWPDLCRGEGGGREEDVSMVPVFAKDLPEAIDLEGGESECEGSTGGKGDKVIVGIRMPYDLPLVPYSEDEVPWCATATHEEPDWMGRVWKNDAS</sequence>
<dbReference type="CDD" id="cd09123">
    <property type="entry name" value="PLDc_Tdp1_2"/>
    <property type="match status" value="1"/>
</dbReference>
<feature type="compositionally biased region" description="Polar residues" evidence="12">
    <location>
        <begin position="29"/>
        <end position="43"/>
    </location>
</feature>
<proteinExistence type="inferred from homology"/>
<gene>
    <name evidence="13" type="ORF">BDY21DRAFT_416409</name>
</gene>